<reference evidence="1 2" key="1">
    <citation type="submission" date="2017-06" db="EMBL/GenBank/DDBJ databases">
        <title>Complete genome sequence of Paenibacillus odorifer CBA7130.</title>
        <authorList>
            <person name="Nam Y.-D."/>
            <person name="Kang J."/>
            <person name="Chung W.-H."/>
        </authorList>
    </citation>
    <scope>NUCLEOTIDE SEQUENCE [LARGE SCALE GENOMIC DNA]</scope>
    <source>
        <strain evidence="1 2">CBA7130</strain>
    </source>
</reference>
<dbReference type="EMBL" id="CP021965">
    <property type="protein sequence ID" value="AWV35182.1"/>
    <property type="molecule type" value="Genomic_DNA"/>
</dbReference>
<name>A0AAD0KLN4_9BACL</name>
<gene>
    <name evidence="1" type="ORF">CD191_22495</name>
</gene>
<accession>A0AAD0KLN4</accession>
<proteinExistence type="predicted"/>
<dbReference type="AlphaFoldDB" id="A0AAD0KLN4"/>
<organism evidence="1 2">
    <name type="scientific">Paenibacillus odorifer</name>
    <dbReference type="NCBI Taxonomy" id="189426"/>
    <lineage>
        <taxon>Bacteria</taxon>
        <taxon>Bacillati</taxon>
        <taxon>Bacillota</taxon>
        <taxon>Bacilli</taxon>
        <taxon>Bacillales</taxon>
        <taxon>Paenibacillaceae</taxon>
        <taxon>Paenibacillus</taxon>
    </lineage>
</organism>
<dbReference type="RefSeq" id="WP_111505201.1">
    <property type="nucleotide sequence ID" value="NZ_CP021965.1"/>
</dbReference>
<evidence type="ECO:0000313" key="1">
    <source>
        <dbReference type="EMBL" id="AWV35182.1"/>
    </source>
</evidence>
<protein>
    <submittedName>
        <fullName evidence="1">Uncharacterized protein</fullName>
    </submittedName>
</protein>
<dbReference type="Proteomes" id="UP000249163">
    <property type="component" value="Chromosome"/>
</dbReference>
<sequence>MNDKQRQILEKLMGLPVGTILRNGKTERILCGFMPGMIVLDAFRAISLASPRERAEVAYITLSSVKE</sequence>
<evidence type="ECO:0000313" key="2">
    <source>
        <dbReference type="Proteomes" id="UP000249163"/>
    </source>
</evidence>